<dbReference type="EMBL" id="CP025613">
    <property type="protein sequence ID" value="AUN33253.1"/>
    <property type="molecule type" value="Genomic_DNA"/>
</dbReference>
<geneLocation type="plasmid" evidence="2 3">
    <name>unnamed1</name>
</geneLocation>
<dbReference type="OrthoDB" id="7261891at2"/>
<proteinExistence type="predicted"/>
<reference evidence="2 3" key="1">
    <citation type="submission" date="2017-12" db="EMBL/GenBank/DDBJ databases">
        <title>Genomes of bacteria within cyanobacterial aggregates.</title>
        <authorList>
            <person name="Cai H."/>
        </authorList>
    </citation>
    <scope>NUCLEOTIDE SEQUENCE [LARGE SCALE GENOMIC DNA]</scope>
    <source>
        <strain evidence="2 3">TH16</strain>
        <plasmid evidence="2 3">unnamed1</plasmid>
    </source>
</reference>
<gene>
    <name evidence="2" type="ORF">C0V82_23035</name>
</gene>
<keyword evidence="3" id="KW-1185">Reference proteome</keyword>
<dbReference type="Pfam" id="PF10074">
    <property type="entry name" value="RovC_DNA-bd"/>
    <property type="match status" value="1"/>
</dbReference>
<accession>A0A2K9NJL4</accession>
<evidence type="ECO:0000313" key="2">
    <source>
        <dbReference type="EMBL" id="AUN33253.1"/>
    </source>
</evidence>
<dbReference type="AlphaFoldDB" id="A0A2K9NJL4"/>
<feature type="domain" description="T6SS Transcription factor RovC-like DNA binding" evidence="1">
    <location>
        <begin position="69"/>
        <end position="172"/>
    </location>
</feature>
<dbReference type="InterPro" id="IPR018754">
    <property type="entry name" value="RovC-like_DNA-bd"/>
</dbReference>
<name>A0A2K9NJL4_9PROT</name>
<dbReference type="Proteomes" id="UP000234752">
    <property type="component" value="Plasmid unnamed1"/>
</dbReference>
<evidence type="ECO:0000313" key="3">
    <source>
        <dbReference type="Proteomes" id="UP000234752"/>
    </source>
</evidence>
<organism evidence="2 3">
    <name type="scientific">Niveispirillum cyanobacteriorum</name>
    <dbReference type="NCBI Taxonomy" id="1612173"/>
    <lineage>
        <taxon>Bacteria</taxon>
        <taxon>Pseudomonadati</taxon>
        <taxon>Pseudomonadota</taxon>
        <taxon>Alphaproteobacteria</taxon>
        <taxon>Rhodospirillales</taxon>
        <taxon>Azospirillaceae</taxon>
        <taxon>Niveispirillum</taxon>
    </lineage>
</organism>
<protein>
    <recommendedName>
        <fullName evidence="1">T6SS Transcription factor RovC-like DNA binding domain-containing protein</fullName>
    </recommendedName>
</protein>
<evidence type="ECO:0000259" key="1">
    <source>
        <dbReference type="Pfam" id="PF10074"/>
    </source>
</evidence>
<sequence>MPANDTSAIFLGPAPAGLAEDTDPQPTFDAAYRIGDHDEDILLYDLGDGQSVQLVIETATPVDRPLAAIIPLGREGFDRVRSLCRLLATLHGRAIPPDTRLTAQHRLRLRRMLQCFDGYRDGATQREIAQVIFHIARLDRQAWQDASARHAIKTLLRDARAMIAGGYRALLRHRRPD</sequence>
<keyword evidence="2" id="KW-0614">Plasmid</keyword>
<dbReference type="KEGG" id="ncb:C0V82_23035"/>